<evidence type="ECO:0000256" key="10">
    <source>
        <dbReference type="ARBA" id="ARBA00026068"/>
    </source>
</evidence>
<dbReference type="Proteomes" id="UP001209713">
    <property type="component" value="Unassembled WGS sequence"/>
</dbReference>
<evidence type="ECO:0000256" key="11">
    <source>
        <dbReference type="ARBA" id="ARBA00033158"/>
    </source>
</evidence>
<dbReference type="PANTHER" id="PTHR34981">
    <property type="entry name" value="CELL DIVISION PROTEIN ZAPA"/>
    <property type="match status" value="1"/>
</dbReference>
<evidence type="ECO:0000256" key="1">
    <source>
        <dbReference type="ARBA" id="ARBA00004496"/>
    </source>
</evidence>
<accession>A0ABT2YVK5</accession>
<dbReference type="InterPro" id="IPR042233">
    <property type="entry name" value="Cell_div_ZapA_N"/>
</dbReference>
<comment type="subunit">
    <text evidence="10">Homodimer. Interacts with FtsZ.</text>
</comment>
<evidence type="ECO:0000313" key="12">
    <source>
        <dbReference type="EMBL" id="MCV2403893.1"/>
    </source>
</evidence>
<dbReference type="Gene3D" id="3.30.160.880">
    <property type="entry name" value="Cell division protein ZapA protomer, N-terminal domain"/>
    <property type="match status" value="1"/>
</dbReference>
<dbReference type="SUPFAM" id="SSF102829">
    <property type="entry name" value="Cell division protein ZapA-like"/>
    <property type="match status" value="1"/>
</dbReference>
<keyword evidence="13" id="KW-1185">Reference proteome</keyword>
<evidence type="ECO:0000256" key="4">
    <source>
        <dbReference type="ARBA" id="ARBA00022490"/>
    </source>
</evidence>
<keyword evidence="8" id="KW-0131">Cell cycle</keyword>
<comment type="caution">
    <text evidence="12">The sequence shown here is derived from an EMBL/GenBank/DDBJ whole genome shotgun (WGS) entry which is preliminary data.</text>
</comment>
<dbReference type="Pfam" id="PF05164">
    <property type="entry name" value="ZapA"/>
    <property type="match status" value="1"/>
</dbReference>
<reference evidence="12 13" key="1">
    <citation type="submission" date="2022-10" db="EMBL/GenBank/DDBJ databases">
        <title>Marinomonas transparenta sp. nov. and Marinomonas sargassi sp. nov., isolated from marine alga (Sargassum natans (L.) Gaillon).</title>
        <authorList>
            <person name="Wang Y."/>
        </authorList>
    </citation>
    <scope>NUCLEOTIDE SEQUENCE [LARGE SCALE GENOMIC DNA]</scope>
    <source>
        <strain evidence="12 13">C2222</strain>
    </source>
</reference>
<keyword evidence="6" id="KW-0175">Coiled coil</keyword>
<evidence type="ECO:0000256" key="8">
    <source>
        <dbReference type="ARBA" id="ARBA00023306"/>
    </source>
</evidence>
<sequence>MDKPTVSVVILGQKYKINCPKDHEAALLEAADYLNDQMNEIKHSSKAASIEKIAVLAALNITHDMLSNRKYAQANEQQLRSLTSQLDDALAHQADSNNE</sequence>
<proteinExistence type="inferred from homology"/>
<dbReference type="InterPro" id="IPR036192">
    <property type="entry name" value="Cell_div_ZapA-like_sf"/>
</dbReference>
<dbReference type="EMBL" id="JAOVZB010000006">
    <property type="protein sequence ID" value="MCV2403893.1"/>
    <property type="molecule type" value="Genomic_DNA"/>
</dbReference>
<evidence type="ECO:0000256" key="3">
    <source>
        <dbReference type="ARBA" id="ARBA00015195"/>
    </source>
</evidence>
<evidence type="ECO:0000256" key="6">
    <source>
        <dbReference type="ARBA" id="ARBA00023054"/>
    </source>
</evidence>
<comment type="similarity">
    <text evidence="2">Belongs to the ZapA family. Type 1 subfamily.</text>
</comment>
<dbReference type="PANTHER" id="PTHR34981:SF1">
    <property type="entry name" value="CELL DIVISION PROTEIN ZAPA"/>
    <property type="match status" value="1"/>
</dbReference>
<protein>
    <recommendedName>
        <fullName evidence="3">Cell division protein ZapA</fullName>
    </recommendedName>
    <alternativeName>
        <fullName evidence="11">Z ring-associated protein ZapA</fullName>
    </alternativeName>
</protein>
<gene>
    <name evidence="12" type="ORF">OFY17_13555</name>
</gene>
<dbReference type="Gene3D" id="1.20.5.50">
    <property type="match status" value="1"/>
</dbReference>
<organism evidence="12 13">
    <name type="scientific">Marinomonas sargassi</name>
    <dbReference type="NCBI Taxonomy" id="2984494"/>
    <lineage>
        <taxon>Bacteria</taxon>
        <taxon>Pseudomonadati</taxon>
        <taxon>Pseudomonadota</taxon>
        <taxon>Gammaproteobacteria</taxon>
        <taxon>Oceanospirillales</taxon>
        <taxon>Oceanospirillaceae</taxon>
        <taxon>Marinomonas</taxon>
    </lineage>
</organism>
<keyword evidence="7" id="KW-0717">Septation</keyword>
<name>A0ABT2YVK5_9GAMM</name>
<keyword evidence="5 12" id="KW-0132">Cell division</keyword>
<evidence type="ECO:0000256" key="9">
    <source>
        <dbReference type="ARBA" id="ARBA00024910"/>
    </source>
</evidence>
<evidence type="ECO:0000256" key="2">
    <source>
        <dbReference type="ARBA" id="ARBA00010074"/>
    </source>
</evidence>
<comment type="subcellular location">
    <subcellularLocation>
        <location evidence="1">Cytoplasm</location>
    </subcellularLocation>
</comment>
<evidence type="ECO:0000256" key="7">
    <source>
        <dbReference type="ARBA" id="ARBA00023210"/>
    </source>
</evidence>
<dbReference type="RefSeq" id="WP_263531275.1">
    <property type="nucleotide sequence ID" value="NZ_JAOVZB010000006.1"/>
</dbReference>
<evidence type="ECO:0000256" key="5">
    <source>
        <dbReference type="ARBA" id="ARBA00022618"/>
    </source>
</evidence>
<evidence type="ECO:0000313" key="13">
    <source>
        <dbReference type="Proteomes" id="UP001209713"/>
    </source>
</evidence>
<dbReference type="InterPro" id="IPR007838">
    <property type="entry name" value="Cell_div_ZapA-like"/>
</dbReference>
<comment type="function">
    <text evidence="9">Activator of cell division through the inhibition of FtsZ GTPase activity, therefore promoting FtsZ assembly into bundles of protofilaments necessary for the formation of the division Z ring. It is recruited early at mid-cell but it is not essential for cell division.</text>
</comment>
<keyword evidence="4" id="KW-0963">Cytoplasm</keyword>
<dbReference type="GO" id="GO:0051301">
    <property type="term" value="P:cell division"/>
    <property type="evidence" value="ECO:0007669"/>
    <property type="project" value="UniProtKB-KW"/>
</dbReference>